<evidence type="ECO:0000313" key="3">
    <source>
        <dbReference type="EMBL" id="EAR29354.1"/>
    </source>
</evidence>
<dbReference type="Gene3D" id="3.50.30.10">
    <property type="entry name" value="Phosphohistidine domain"/>
    <property type="match status" value="1"/>
</dbReference>
<proteinExistence type="predicted"/>
<dbReference type="eggNOG" id="COG0574">
    <property type="taxonomic scope" value="Bacteria"/>
</dbReference>
<dbReference type="OrthoDB" id="9765468at2"/>
<dbReference type="PANTHER" id="PTHR43615">
    <property type="entry name" value="PHOSPHOENOLPYRUVATE SYNTHASE-RELATED"/>
    <property type="match status" value="1"/>
</dbReference>
<dbReference type="Pfam" id="PF00391">
    <property type="entry name" value="PEP-utilizers"/>
    <property type="match status" value="1"/>
</dbReference>
<gene>
    <name evidence="3" type="ORF">PTD2_11079</name>
</gene>
<sequence length="897" mass="100595">MINAAMKLSTESDNIFRFTDMPLQSVSHIGGKGASLCAMSAAGLPVPAGVCLSVALFDDFAAHIELLTRFDLTEGYEQWQAAAKAIKESPLPNTLQDTISAAIAHLKGPLAVRSSALDEDGESSSFAGQHLTKLALCGLDTILDAIKECWASAFSEAAYRYRQHTDKHLDMPRMAVVVQQMQFGDVSGVAFGQHPTTFARDAFLVENCFGLCEGLVSGQVVSDSWQIDKASGEVREVTIADKSEQIIYLDGEIQKVAVSDEQRQQPALGPMAQQALYTLLCKVEAYFGVPQDVEWTWSEGKIWLLQSRPITTHAPQLDDFYLGSRDVDLQKTMLWSRMDIGEIFTGRMTPLGLSFARYYQQQVHTGCGKGLGLLDLGEADETIAYYRGHVYLNVSYTAWQLAQTPIGEDQLPFLQRFSSEAIDLAGYRNPYGEKHSHQDYSAKQCTRYWLKKNIKELFCAKRRARSMIASRYKQFDRAQQKPLQQLSLEQLAAEMRHALAYFKAMHEGYLPYYINAFACYGILEELSALWLGDKGKQLHNQIKGDMSNLRTVASAQELWLLCQQLADWPQVKQAFLDLELDELEVFLNEHQAGIKYSRGPLAQFMRENGVRAREEMELTHPRWLDDRTYLLQMIKVYLHQGYAVDDAIATQQRKQRKNSNEILKTIPWYQRRVMKLVISLYSGCAKLREETRMSMVTSIWLVRRIVYELGQRLVATQQLTSLDDIAYLDFAEILSYLEKRIDVHQLTEPAKLAQRQSAYHLWQSMPEPPLTFIGSPKSQPDLILDPTLTQLSGLATSAGFCRGKACVITDLAKQAGQFKKGDILIAPFTDASWTPLFALAGAVVTDIGSMLSHSSIVAREFGIPCVVNTNHASALFKSGDMLIVDAQNGIVVLDKES</sequence>
<dbReference type="InterPro" id="IPR036637">
    <property type="entry name" value="Phosphohistidine_dom_sf"/>
</dbReference>
<dbReference type="GO" id="GO:0005524">
    <property type="term" value="F:ATP binding"/>
    <property type="evidence" value="ECO:0007669"/>
    <property type="project" value="InterPro"/>
</dbReference>
<evidence type="ECO:0000259" key="2">
    <source>
        <dbReference type="Pfam" id="PF01326"/>
    </source>
</evidence>
<dbReference type="HOGENOM" id="CLU_005950_0_0_6"/>
<keyword evidence="3" id="KW-0670">Pyruvate</keyword>
<comment type="caution">
    <text evidence="3">The sequence shown here is derived from an EMBL/GenBank/DDBJ whole genome shotgun (WGS) entry which is preliminary data.</text>
</comment>
<dbReference type="EMBL" id="AAOH01000002">
    <property type="protein sequence ID" value="EAR29354.1"/>
    <property type="molecule type" value="Genomic_DNA"/>
</dbReference>
<dbReference type="InterPro" id="IPR002192">
    <property type="entry name" value="PPDK_AMP/ATP-bd"/>
</dbReference>
<feature type="domain" description="Pyruvate phosphate dikinase AMP/ATP-binding" evidence="2">
    <location>
        <begin position="27"/>
        <end position="314"/>
    </location>
</feature>
<dbReference type="AlphaFoldDB" id="A4C5V0"/>
<evidence type="ECO:0000313" key="4">
    <source>
        <dbReference type="Proteomes" id="UP000006201"/>
    </source>
</evidence>
<dbReference type="RefSeq" id="WP_009837228.1">
    <property type="nucleotide sequence ID" value="NZ_AAOH01000002.1"/>
</dbReference>
<dbReference type="Gene3D" id="3.30.1490.20">
    <property type="entry name" value="ATP-grasp fold, A domain"/>
    <property type="match status" value="1"/>
</dbReference>
<organism evidence="3 4">
    <name type="scientific">Pseudoalteromonas tunicata D2</name>
    <dbReference type="NCBI Taxonomy" id="87626"/>
    <lineage>
        <taxon>Bacteria</taxon>
        <taxon>Pseudomonadati</taxon>
        <taxon>Pseudomonadota</taxon>
        <taxon>Gammaproteobacteria</taxon>
        <taxon>Alteromonadales</taxon>
        <taxon>Pseudoalteromonadaceae</taxon>
        <taxon>Pseudoalteromonas</taxon>
    </lineage>
</organism>
<dbReference type="Proteomes" id="UP000006201">
    <property type="component" value="Unassembled WGS sequence"/>
</dbReference>
<evidence type="ECO:0000259" key="1">
    <source>
        <dbReference type="Pfam" id="PF00391"/>
    </source>
</evidence>
<feature type="domain" description="PEP-utilising enzyme mobile" evidence="1">
    <location>
        <begin position="818"/>
        <end position="889"/>
    </location>
</feature>
<name>A4C5V0_9GAMM</name>
<dbReference type="InterPro" id="IPR051549">
    <property type="entry name" value="PEP_Utilizing_Enz"/>
</dbReference>
<keyword evidence="4" id="KW-1185">Reference proteome</keyword>
<accession>A4C5V0</accession>
<dbReference type="PANTHER" id="PTHR43615:SF1">
    <property type="entry name" value="PPDK_N DOMAIN-CONTAINING PROTEIN"/>
    <property type="match status" value="1"/>
</dbReference>
<protein>
    <submittedName>
        <fullName evidence="3">Phosphoenolpyruvate-utilizing enzyme</fullName>
    </submittedName>
</protein>
<dbReference type="SUPFAM" id="SSF56059">
    <property type="entry name" value="Glutathione synthetase ATP-binding domain-like"/>
    <property type="match status" value="1"/>
</dbReference>
<dbReference type="SUPFAM" id="SSF52009">
    <property type="entry name" value="Phosphohistidine domain"/>
    <property type="match status" value="1"/>
</dbReference>
<dbReference type="STRING" id="87626.PTD2_11079"/>
<dbReference type="InterPro" id="IPR013815">
    <property type="entry name" value="ATP_grasp_subdomain_1"/>
</dbReference>
<dbReference type="Gene3D" id="3.30.470.20">
    <property type="entry name" value="ATP-grasp fold, B domain"/>
    <property type="match status" value="1"/>
</dbReference>
<dbReference type="GO" id="GO:0016301">
    <property type="term" value="F:kinase activity"/>
    <property type="evidence" value="ECO:0007669"/>
    <property type="project" value="InterPro"/>
</dbReference>
<reference evidence="3 4" key="1">
    <citation type="submission" date="2006-02" db="EMBL/GenBank/DDBJ databases">
        <authorList>
            <person name="Moran M.A."/>
            <person name="Kjelleberg S."/>
            <person name="Egan S."/>
            <person name="Saunders N."/>
            <person name="Thomas T."/>
            <person name="Ferriera S."/>
            <person name="Johnson J."/>
            <person name="Kravitz S."/>
            <person name="Halpern A."/>
            <person name="Remington K."/>
            <person name="Beeson K."/>
            <person name="Tran B."/>
            <person name="Rogers Y.-H."/>
            <person name="Friedman R."/>
            <person name="Venter J.C."/>
        </authorList>
    </citation>
    <scope>NUCLEOTIDE SEQUENCE [LARGE SCALE GENOMIC DNA]</scope>
    <source>
        <strain evidence="3 4">D2</strain>
    </source>
</reference>
<dbReference type="eggNOG" id="COG3848">
    <property type="taxonomic scope" value="Bacteria"/>
</dbReference>
<dbReference type="InterPro" id="IPR008279">
    <property type="entry name" value="PEP-util_enz_mobile_dom"/>
</dbReference>
<dbReference type="Pfam" id="PF01326">
    <property type="entry name" value="PPDK_N"/>
    <property type="match status" value="1"/>
</dbReference>